<evidence type="ECO:0000256" key="1">
    <source>
        <dbReference type="ARBA" id="ARBA00004418"/>
    </source>
</evidence>
<dbReference type="InterPro" id="IPR006059">
    <property type="entry name" value="SBP"/>
</dbReference>
<comment type="similarity">
    <text evidence="2">Belongs to the bacterial solute-binding protein 1 family.</text>
</comment>
<comment type="subcellular location">
    <subcellularLocation>
        <location evidence="1">Periplasm</location>
    </subcellularLocation>
</comment>
<sequence length="411" mass="46504">MRHFLFVLSMFFLFPFLLTSCCEDEEVVVEYWTHADGKRGVLEERLIEEFEKENPTIDVIRTEFSSSELLYRVPSSIEAGEGPVLFNLPSEEISDLLRGGYLDTIPSGLIDQEAYIPDAFNAVTYENHVYGIPLEYTNWCLYVNKSVLDEASLSLPESWEDVASIAAELTEYSDNLLERRVFDFRYPYYLSFFVPMVEQLGGSLIGPDGSYIWNTEAWEKALSFMSQWGPLGNNYGSPTLKNARSLFNEEGIVMCLSGLYQEARMQDINPEFYESGSWCVLPFPVFDDAVSDVSASSYLHFFLVNADRSDKERMAGWKLAAFFAEHADEYLDEVGLVMPLDTVIKGEGVRNKPFGEVFISDLERSHPVYSGEYASEIQKLIGDAVESVMLQGVEPEKAVAALRASVSYLFV</sequence>
<evidence type="ECO:0000256" key="3">
    <source>
        <dbReference type="SAM" id="SignalP"/>
    </source>
</evidence>
<gene>
    <name evidence="4" type="ORF">IAA72_01770</name>
</gene>
<dbReference type="Pfam" id="PF13416">
    <property type="entry name" value="SBP_bac_8"/>
    <property type="match status" value="1"/>
</dbReference>
<protein>
    <submittedName>
        <fullName evidence="4">Extracellular solute-binding protein</fullName>
    </submittedName>
</protein>
<keyword evidence="3" id="KW-0732">Signal</keyword>
<evidence type="ECO:0000256" key="2">
    <source>
        <dbReference type="ARBA" id="ARBA00008520"/>
    </source>
</evidence>
<dbReference type="PROSITE" id="PS51257">
    <property type="entry name" value="PROKAR_LIPOPROTEIN"/>
    <property type="match status" value="1"/>
</dbReference>
<name>A0A9D9NCA3_9SPIO</name>
<dbReference type="PANTHER" id="PTHR43649">
    <property type="entry name" value="ARABINOSE-BINDING PROTEIN-RELATED"/>
    <property type="match status" value="1"/>
</dbReference>
<organism evidence="4 5">
    <name type="scientific">Candidatus Ornithospirochaeta stercoravium</name>
    <dbReference type="NCBI Taxonomy" id="2840897"/>
    <lineage>
        <taxon>Bacteria</taxon>
        <taxon>Pseudomonadati</taxon>
        <taxon>Spirochaetota</taxon>
        <taxon>Spirochaetia</taxon>
        <taxon>Spirochaetales</taxon>
        <taxon>Spirochaetaceae</taxon>
        <taxon>Spirochaetaceae incertae sedis</taxon>
        <taxon>Candidatus Ornithospirochaeta</taxon>
    </lineage>
</organism>
<feature type="chain" id="PRO_5039568638" evidence="3">
    <location>
        <begin position="21"/>
        <end position="411"/>
    </location>
</feature>
<dbReference type="AlphaFoldDB" id="A0A9D9NCA3"/>
<dbReference type="Gene3D" id="3.40.190.10">
    <property type="entry name" value="Periplasmic binding protein-like II"/>
    <property type="match status" value="1"/>
</dbReference>
<dbReference type="GO" id="GO:0042597">
    <property type="term" value="C:periplasmic space"/>
    <property type="evidence" value="ECO:0007669"/>
    <property type="project" value="UniProtKB-SubCell"/>
</dbReference>
<accession>A0A9D9NCA3</accession>
<reference evidence="4" key="1">
    <citation type="submission" date="2020-10" db="EMBL/GenBank/DDBJ databases">
        <authorList>
            <person name="Gilroy R."/>
        </authorList>
    </citation>
    <scope>NUCLEOTIDE SEQUENCE</scope>
    <source>
        <strain evidence="4">14700</strain>
    </source>
</reference>
<evidence type="ECO:0000313" key="4">
    <source>
        <dbReference type="EMBL" id="MBO8468497.1"/>
    </source>
</evidence>
<evidence type="ECO:0000313" key="5">
    <source>
        <dbReference type="Proteomes" id="UP000810292"/>
    </source>
</evidence>
<feature type="signal peptide" evidence="3">
    <location>
        <begin position="1"/>
        <end position="20"/>
    </location>
</feature>
<reference evidence="4" key="2">
    <citation type="journal article" date="2021" name="PeerJ">
        <title>Extensive microbial diversity within the chicken gut microbiome revealed by metagenomics and culture.</title>
        <authorList>
            <person name="Gilroy R."/>
            <person name="Ravi A."/>
            <person name="Getino M."/>
            <person name="Pursley I."/>
            <person name="Horton D.L."/>
            <person name="Alikhan N.F."/>
            <person name="Baker D."/>
            <person name="Gharbi K."/>
            <person name="Hall N."/>
            <person name="Watson M."/>
            <person name="Adriaenssens E.M."/>
            <person name="Foster-Nyarko E."/>
            <person name="Jarju S."/>
            <person name="Secka A."/>
            <person name="Antonio M."/>
            <person name="Oren A."/>
            <person name="Chaudhuri R.R."/>
            <person name="La Ragione R."/>
            <person name="Hildebrand F."/>
            <person name="Pallen M.J."/>
        </authorList>
    </citation>
    <scope>NUCLEOTIDE SEQUENCE</scope>
    <source>
        <strain evidence="4">14700</strain>
    </source>
</reference>
<comment type="caution">
    <text evidence="4">The sequence shown here is derived from an EMBL/GenBank/DDBJ whole genome shotgun (WGS) entry which is preliminary data.</text>
</comment>
<dbReference type="EMBL" id="JADIMF010000025">
    <property type="protein sequence ID" value="MBO8468497.1"/>
    <property type="molecule type" value="Genomic_DNA"/>
</dbReference>
<dbReference type="PANTHER" id="PTHR43649:SF12">
    <property type="entry name" value="DIACETYLCHITOBIOSE BINDING PROTEIN DASA"/>
    <property type="match status" value="1"/>
</dbReference>
<dbReference type="Proteomes" id="UP000810292">
    <property type="component" value="Unassembled WGS sequence"/>
</dbReference>
<dbReference type="SUPFAM" id="SSF53850">
    <property type="entry name" value="Periplasmic binding protein-like II"/>
    <property type="match status" value="1"/>
</dbReference>
<dbReference type="InterPro" id="IPR050490">
    <property type="entry name" value="Bact_solute-bd_prot1"/>
</dbReference>
<proteinExistence type="inferred from homology"/>